<dbReference type="Pfam" id="PF01368">
    <property type="entry name" value="DHH"/>
    <property type="match status" value="1"/>
</dbReference>
<dbReference type="InterPro" id="IPR038763">
    <property type="entry name" value="DHH_sf"/>
</dbReference>
<evidence type="ECO:0000259" key="8">
    <source>
        <dbReference type="Pfam" id="PF02272"/>
    </source>
</evidence>
<dbReference type="InterPro" id="IPR001667">
    <property type="entry name" value="DDH_dom"/>
</dbReference>
<dbReference type="AlphaFoldDB" id="V9HMC2"/>
<evidence type="ECO:0000256" key="3">
    <source>
        <dbReference type="ARBA" id="ARBA00022722"/>
    </source>
</evidence>
<dbReference type="KEGG" id="smur:BWP33_01435"/>
<evidence type="ECO:0000256" key="4">
    <source>
        <dbReference type="ARBA" id="ARBA00022801"/>
    </source>
</evidence>
<name>V9HMC2_9NEIS</name>
<dbReference type="eggNOG" id="COG0608">
    <property type="taxonomic scope" value="Bacteria"/>
</dbReference>
<dbReference type="PANTHER" id="PTHR30255:SF2">
    <property type="entry name" value="SINGLE-STRANDED-DNA-SPECIFIC EXONUCLEASE RECJ"/>
    <property type="match status" value="1"/>
</dbReference>
<evidence type="ECO:0000256" key="2">
    <source>
        <dbReference type="ARBA" id="ARBA00019841"/>
    </source>
</evidence>
<feature type="coiled-coil region" evidence="6">
    <location>
        <begin position="308"/>
        <end position="338"/>
    </location>
</feature>
<dbReference type="InterPro" id="IPR004610">
    <property type="entry name" value="RecJ"/>
</dbReference>
<dbReference type="FunFam" id="3.90.1640.30:FF:000001">
    <property type="entry name" value="Single-stranded-DNA-specific exonuclease RecJ"/>
    <property type="match status" value="1"/>
</dbReference>
<comment type="caution">
    <text evidence="10">The sequence shown here is derived from an EMBL/GenBank/DDBJ whole genome shotgun (WGS) entry which is preliminary data.</text>
</comment>
<dbReference type="NCBIfam" id="TIGR00644">
    <property type="entry name" value="recJ"/>
    <property type="match status" value="1"/>
</dbReference>
<sequence>MSLRKKIATRTVNPQYVNTLMQSGANPLIAQLYAARAVFSADELSDQLNLLIPYQRLSYCEVAAERIAQSIEQQEKILIIADYDADGATACSVGMKGLGAMGAVVDFFVPNRFEHGYGLTPELADIAAEKGAKLIITVDNGISSCEGVARAKELGMDVVVTDHHVAGRYVPDCIIVNPNQQGCDFPSKNLAGVGVIFYVLMALRVLLRGRGWFSGSLKEPNLGDLLDLVAVGTVADVVPLDHNNRILVSQGLKRIRAGKTRAGIQALFQVARFDFHKAQPVDIGFKVAPRLNAAGRLDDMSVGIACLLSDNLETAQQLANELNQLNQTRQEIEQDMLQNILGEFPDTLPENQTTLTAYRDDFHQGVVGIVASRLKDKFYRPTFVFAPDDNGDLRGSGRSIEGVHLRDVVDVVAKKYPDLISKFGGHAMAAGLTMRGDGLVIFQAAFEEAVRDVVNKEILSQTFLTDGSLKTEYLTLECAQMLNSQVWGQGFPQPTFCDDFILLRQEFIGKDKQHKKAWLRKDHHEFEAVFWRCADELPDEIRVVYRPVVNEWGNRVDLQLYVEHWEEVLPF</sequence>
<comment type="similarity">
    <text evidence="1">Belongs to the RecJ family.</text>
</comment>
<feature type="domain" description="DDH" evidence="7">
    <location>
        <begin position="76"/>
        <end position="233"/>
    </location>
</feature>
<accession>V9HMC2</accession>
<dbReference type="GO" id="GO:0008409">
    <property type="term" value="F:5'-3' exonuclease activity"/>
    <property type="evidence" value="ECO:0007669"/>
    <property type="project" value="InterPro"/>
</dbReference>
<proteinExistence type="inferred from homology"/>
<dbReference type="GO" id="GO:0006281">
    <property type="term" value="P:DNA repair"/>
    <property type="evidence" value="ECO:0007669"/>
    <property type="project" value="InterPro"/>
</dbReference>
<keyword evidence="3" id="KW-0540">Nuclease</keyword>
<keyword evidence="4" id="KW-0378">Hydrolase</keyword>
<dbReference type="InterPro" id="IPR041122">
    <property type="entry name" value="RecJ_OB"/>
</dbReference>
<dbReference type="Gene3D" id="3.10.310.30">
    <property type="match status" value="1"/>
</dbReference>
<dbReference type="HOGENOM" id="CLU_009736_5_1_4"/>
<dbReference type="Gene3D" id="3.90.1640.30">
    <property type="match status" value="1"/>
</dbReference>
<evidence type="ECO:0000313" key="11">
    <source>
        <dbReference type="Proteomes" id="UP000017813"/>
    </source>
</evidence>
<dbReference type="STRING" id="641147.HMPREF9021_00227"/>
<gene>
    <name evidence="10" type="ORF">HMPREF9021_00227</name>
</gene>
<reference evidence="10 11" key="1">
    <citation type="submission" date="2010-03" db="EMBL/GenBank/DDBJ databases">
        <authorList>
            <consortium name="The Broad Institute Genome Sequencing Platform"/>
            <person name="Ward D."/>
            <person name="Earl A."/>
            <person name="Feldgarden M."/>
            <person name="Gevers D."/>
            <person name="Young S."/>
            <person name="Zeng Q."/>
            <person name="Koehrsen M."/>
            <person name="Alvarado L."/>
            <person name="Berlin A.M."/>
            <person name="Borenstein D."/>
            <person name="Chapman S.B."/>
            <person name="Chen Z."/>
            <person name="Engels R."/>
            <person name="Freedman E."/>
            <person name="Gellesch M."/>
            <person name="Goldberg J."/>
            <person name="Griggs A."/>
            <person name="Gujja S."/>
            <person name="Heilman E.R."/>
            <person name="Heiman D.I."/>
            <person name="Hepburn T.A."/>
            <person name="Howarth C."/>
            <person name="Jen D."/>
            <person name="Larson L."/>
            <person name="Mehta T."/>
            <person name="Park D."/>
            <person name="Pearson M."/>
            <person name="Richards J."/>
            <person name="Roberts A."/>
            <person name="Saif S."/>
            <person name="Shea T.D."/>
            <person name="Shenoy N."/>
            <person name="Sisk P."/>
            <person name="Stolte C."/>
            <person name="Sykes S.N."/>
            <person name="Walk T."/>
            <person name="White J."/>
            <person name="Yandava C."/>
            <person name="Izard J."/>
            <person name="Baranova O.V."/>
            <person name="Blanton J.M."/>
            <person name="Tanner A.C."/>
            <person name="Dewhirst F."/>
            <person name="Haas B."/>
            <person name="Nusbaum C."/>
            <person name="Birren B."/>
        </authorList>
    </citation>
    <scope>NUCLEOTIDE SEQUENCE [LARGE SCALE GENOMIC DNA]</scope>
    <source>
        <strain evidence="10 11">ATCC 29453</strain>
    </source>
</reference>
<dbReference type="InterPro" id="IPR051673">
    <property type="entry name" value="SSDNA_exonuclease_RecJ"/>
</dbReference>
<keyword evidence="5 10" id="KW-0269">Exonuclease</keyword>
<evidence type="ECO:0000259" key="9">
    <source>
        <dbReference type="Pfam" id="PF17768"/>
    </source>
</evidence>
<organism evidence="10 11">
    <name type="scientific">Simonsiella muelleri ATCC 29453</name>
    <dbReference type="NCBI Taxonomy" id="641147"/>
    <lineage>
        <taxon>Bacteria</taxon>
        <taxon>Pseudomonadati</taxon>
        <taxon>Pseudomonadota</taxon>
        <taxon>Betaproteobacteria</taxon>
        <taxon>Neisseriales</taxon>
        <taxon>Neisseriaceae</taxon>
        <taxon>Simonsiella</taxon>
    </lineage>
</organism>
<dbReference type="RefSeq" id="WP_002641147.1">
    <property type="nucleotide sequence ID" value="NZ_CP019448.1"/>
</dbReference>
<dbReference type="Pfam" id="PF17768">
    <property type="entry name" value="RecJ_OB"/>
    <property type="match status" value="1"/>
</dbReference>
<dbReference type="InterPro" id="IPR003156">
    <property type="entry name" value="DHHA1_dom"/>
</dbReference>
<feature type="domain" description="DHHA1" evidence="8">
    <location>
        <begin position="353"/>
        <end position="450"/>
    </location>
</feature>
<evidence type="ECO:0000256" key="6">
    <source>
        <dbReference type="SAM" id="Coils"/>
    </source>
</evidence>
<protein>
    <recommendedName>
        <fullName evidence="2">Single-stranded-DNA-specific exonuclease RecJ</fullName>
    </recommendedName>
</protein>
<dbReference type="GO" id="GO:0006310">
    <property type="term" value="P:DNA recombination"/>
    <property type="evidence" value="ECO:0007669"/>
    <property type="project" value="InterPro"/>
</dbReference>
<evidence type="ECO:0000256" key="1">
    <source>
        <dbReference type="ARBA" id="ARBA00005915"/>
    </source>
</evidence>
<keyword evidence="6" id="KW-0175">Coiled coil</keyword>
<reference evidence="10 11" key="2">
    <citation type="submission" date="2011-10" db="EMBL/GenBank/DDBJ databases">
        <title>The Genome Sequence of Simonsiella muelleri ATCC 29453.</title>
        <authorList>
            <consortium name="The Broad Institute Genome Sequencing Platform"/>
            <consortium name="The Broad Institute Genome Sequencing Center for Infectious Disease"/>
            <person name="Earl A."/>
            <person name="Ward D."/>
            <person name="Feldgarden M."/>
            <person name="Gevers D."/>
            <person name="Izard J."/>
            <person name="Baranova O.V."/>
            <person name="Blanton J.M."/>
            <person name="Tanner A.C."/>
            <person name="Dewhirst F."/>
            <person name="Young S.K."/>
            <person name="Zeng Q."/>
            <person name="Gargeya S."/>
            <person name="Fitzgerald M."/>
            <person name="Haas B."/>
            <person name="Abouelleil A."/>
            <person name="Alvarado L."/>
            <person name="Arachchi H.M."/>
            <person name="Berlin A."/>
            <person name="Brown A."/>
            <person name="Chapman S.B."/>
            <person name="Chen Z."/>
            <person name="Dunbar C."/>
            <person name="Freedman E."/>
            <person name="Gearin G."/>
            <person name="Goldberg J."/>
            <person name="Griggs A."/>
            <person name="Gujja S."/>
            <person name="Heiman D."/>
            <person name="Howarth C."/>
            <person name="Larson L."/>
            <person name="Lui A."/>
            <person name="MacDonald P.J.P."/>
            <person name="Montmayeur A."/>
            <person name="Murphy C."/>
            <person name="Neiman D."/>
            <person name="Pearson M."/>
            <person name="Priest M."/>
            <person name="Roberts A."/>
            <person name="Saif S."/>
            <person name="Shea T."/>
            <person name="Shenoy N."/>
            <person name="Sisk P."/>
            <person name="Stolte C."/>
            <person name="Sykes S."/>
            <person name="Wortman J."/>
            <person name="Nusbaum C."/>
            <person name="Birren B."/>
        </authorList>
    </citation>
    <scope>NUCLEOTIDE SEQUENCE [LARGE SCALE GENOMIC DNA]</scope>
    <source>
        <strain evidence="10 11">ATCC 29453</strain>
    </source>
</reference>
<keyword evidence="11" id="KW-1185">Reference proteome</keyword>
<evidence type="ECO:0000313" key="10">
    <source>
        <dbReference type="EMBL" id="EFG31828.1"/>
    </source>
</evidence>
<feature type="domain" description="RecJ OB" evidence="9">
    <location>
        <begin position="465"/>
        <end position="564"/>
    </location>
</feature>
<dbReference type="OrthoDB" id="9809852at2"/>
<dbReference type="Pfam" id="PF02272">
    <property type="entry name" value="DHHA1"/>
    <property type="match status" value="1"/>
</dbReference>
<dbReference type="PANTHER" id="PTHR30255">
    <property type="entry name" value="SINGLE-STRANDED-DNA-SPECIFIC EXONUCLEASE RECJ"/>
    <property type="match status" value="1"/>
</dbReference>
<dbReference type="SUPFAM" id="SSF64182">
    <property type="entry name" value="DHH phosphoesterases"/>
    <property type="match status" value="1"/>
</dbReference>
<dbReference type="EMBL" id="ADCY02000004">
    <property type="protein sequence ID" value="EFG31828.1"/>
    <property type="molecule type" value="Genomic_DNA"/>
</dbReference>
<dbReference type="GO" id="GO:0003676">
    <property type="term" value="F:nucleic acid binding"/>
    <property type="evidence" value="ECO:0007669"/>
    <property type="project" value="InterPro"/>
</dbReference>
<evidence type="ECO:0000256" key="5">
    <source>
        <dbReference type="ARBA" id="ARBA00022839"/>
    </source>
</evidence>
<dbReference type="Proteomes" id="UP000017813">
    <property type="component" value="Unassembled WGS sequence"/>
</dbReference>
<evidence type="ECO:0000259" key="7">
    <source>
        <dbReference type="Pfam" id="PF01368"/>
    </source>
</evidence>